<dbReference type="RefSeq" id="WP_090412238.1">
    <property type="nucleotide sequence ID" value="NZ_FNOY01000009.1"/>
</dbReference>
<dbReference type="CDD" id="cd11336">
    <property type="entry name" value="AmyAc_MTSase"/>
    <property type="match status" value="1"/>
</dbReference>
<dbReference type="SUPFAM" id="SSF51445">
    <property type="entry name" value="(Trans)glycosidases"/>
    <property type="match status" value="1"/>
</dbReference>
<dbReference type="PANTHER" id="PTHR10357">
    <property type="entry name" value="ALPHA-AMYLASE FAMILY MEMBER"/>
    <property type="match status" value="1"/>
</dbReference>
<protein>
    <submittedName>
        <fullName evidence="2">(1-&gt;4)-alpha-D-glucan 1-alpha-D-glucosylmutase</fullName>
    </submittedName>
</protein>
<dbReference type="PANTHER" id="PTHR10357:SF216">
    <property type="entry name" value="MALTOOLIGOSYL TREHALOSE SYNTHASE-RELATED"/>
    <property type="match status" value="1"/>
</dbReference>
<reference evidence="2 3" key="1">
    <citation type="submission" date="2016-10" db="EMBL/GenBank/DDBJ databases">
        <authorList>
            <person name="de Groot N.N."/>
        </authorList>
    </citation>
    <scope>NUCLEOTIDE SEQUENCE [LARGE SCALE GENOMIC DNA]</scope>
    <source>
        <strain evidence="2 3">Nm1</strain>
    </source>
</reference>
<keyword evidence="3" id="KW-1185">Reference proteome</keyword>
<name>A0A1H3ETL8_9PROT</name>
<dbReference type="AlphaFoldDB" id="A0A1H3ETL8"/>
<evidence type="ECO:0000313" key="3">
    <source>
        <dbReference type="Proteomes" id="UP000198640"/>
    </source>
</evidence>
<evidence type="ECO:0000313" key="2">
    <source>
        <dbReference type="EMBL" id="SDX81960.1"/>
    </source>
</evidence>
<dbReference type="GO" id="GO:0030980">
    <property type="term" value="P:alpha-glucan catabolic process"/>
    <property type="evidence" value="ECO:0007669"/>
    <property type="project" value="TreeGrafter"/>
</dbReference>
<feature type="domain" description="Glycosyl hydrolase family 13 catalytic" evidence="1">
    <location>
        <begin position="5"/>
        <end position="510"/>
    </location>
</feature>
<dbReference type="InterPro" id="IPR012767">
    <property type="entry name" value="Trehalose_TreY"/>
</dbReference>
<organism evidence="2 3">
    <name type="scientific">Nitrosomonas halophila</name>
    <dbReference type="NCBI Taxonomy" id="44576"/>
    <lineage>
        <taxon>Bacteria</taxon>
        <taxon>Pseudomonadati</taxon>
        <taxon>Pseudomonadota</taxon>
        <taxon>Betaproteobacteria</taxon>
        <taxon>Nitrosomonadales</taxon>
        <taxon>Nitrosomonadaceae</taxon>
        <taxon>Nitrosomonas</taxon>
    </lineage>
</organism>
<gene>
    <name evidence="2" type="ORF">SAMN05421881_100942</name>
</gene>
<dbReference type="EMBL" id="FNOY01000009">
    <property type="protein sequence ID" value="SDX81960.1"/>
    <property type="molecule type" value="Genomic_DNA"/>
</dbReference>
<dbReference type="InterPro" id="IPR006047">
    <property type="entry name" value="GH13_cat_dom"/>
</dbReference>
<proteinExistence type="predicted"/>
<dbReference type="Pfam" id="PF00128">
    <property type="entry name" value="Alpha-amylase"/>
    <property type="match status" value="1"/>
</dbReference>
<dbReference type="NCBIfam" id="TIGR02401">
    <property type="entry name" value="trehalose_TreY"/>
    <property type="match status" value="1"/>
</dbReference>
<evidence type="ECO:0000259" key="1">
    <source>
        <dbReference type="SMART" id="SM00642"/>
    </source>
</evidence>
<dbReference type="Proteomes" id="UP000198640">
    <property type="component" value="Unassembled WGS sequence"/>
</dbReference>
<dbReference type="Gene3D" id="3.20.20.80">
    <property type="entry name" value="Glycosidases"/>
    <property type="match status" value="4"/>
</dbReference>
<dbReference type="SMART" id="SM00642">
    <property type="entry name" value="Aamy"/>
    <property type="match status" value="1"/>
</dbReference>
<dbReference type="GO" id="GO:0005992">
    <property type="term" value="P:trehalose biosynthetic process"/>
    <property type="evidence" value="ECO:0007669"/>
    <property type="project" value="TreeGrafter"/>
</dbReference>
<dbReference type="InterPro" id="IPR017853">
    <property type="entry name" value="GH"/>
</dbReference>
<dbReference type="STRING" id="44576.SAMN05421881_100942"/>
<dbReference type="Gene3D" id="3.30.1590.10">
    <property type="entry name" value="Maltooligosyl trehalose synthase, domain 2"/>
    <property type="match status" value="1"/>
</dbReference>
<sequence>MQLEPIATYRLQLCPEFGLDDAAGVVPYLACLGVSHVYTSPYLQAASGSSHGYDVVDPTRVNKALGGERARKRLCAAMQQANLGQMLDIVPNHMAIIGDQNPWWWDVLENGPSSRFAIYFDVDWDASEERWPNKVLLPVLADHYGRVLESCELQLKHAGGDFTLHYGEQSFPLDPSSLGKLLAEAACDAHSELLGFLAESCMRLPRPTVTDRRLVELRHRDKDVIQHLLTRLSHDEPDTVIAIDAVVTRLNADPDALDDLIDRQNYRLALWRTAGRDLGYRRFFDINNLAGLRVEEEEVFHATHQLPLAWVREGSVHGLRIDHADGMRDPAQYFARLCQACPDTWIVAEKILEHHERLPTDWPIAGTTGYDFLNLAGGLFIDPAGMPSLLSLLEAFTGEVVDFTRLVYESKRQVLKELLGSELNRLASLFVDICEQHRCHRDYTRYELYLALLETAASFPVYRTYVRAATERVTETDIQYVSEAIALAKERRTELDPQLFQFLEDLLLLRCKGRLEGELAMRFQQLTGPAMAKGVEDTTFYRFHCLVSLNEVGGNPSKPDVSIVEFHQACNLIQADHPQTLLATATHDTKRGEDVRARLALLSEMPEHWGRTVQGWMQYNQQHRCHDLPDRNTEYLLYQTLVGTWPIDVQRLSDYMQKAIREAKIHTSWTQPQPDYEQAIQQFIQAVLADNKFCCELEAFVQPLIAPGRVNSLAQTLLKLMAPGVPDIYQGTELWDLNLVDPDNRRPVDYHRRAQLLAEISGLAIEQILARSDEGLPKLWVIRQALHLRQQYAEFFGPAGSYQPLKVSGGKAVHAVAFMRGQNVAVVVPRLVLGLKEDWADTVVELPTGDWCNLLTGDRLAGGSTAIGTILERFPVGLLHRGRCASSEKN</sequence>
<dbReference type="GO" id="GO:0047470">
    <property type="term" value="F:(1,4)-alpha-D-glucan 1-alpha-D-glucosylmutase activity"/>
    <property type="evidence" value="ECO:0007669"/>
    <property type="project" value="TreeGrafter"/>
</dbReference>
<dbReference type="OrthoDB" id="9761577at2"/>
<accession>A0A1H3ETL8</accession>